<proteinExistence type="predicted"/>
<keyword evidence="3" id="KW-1185">Reference proteome</keyword>
<evidence type="ECO:0000313" key="3">
    <source>
        <dbReference type="Proteomes" id="UP000827721"/>
    </source>
</evidence>
<accession>A0ABQ8HXA2</accession>
<dbReference type="PANTHER" id="PTHR33156:SF59">
    <property type="entry name" value="PROTEIN NUCLEAR FUSION DEFECTIVE 6, CHLOROPLASTIC_MITOCHONDRIAL-LIKE"/>
    <property type="match status" value="1"/>
</dbReference>
<feature type="transmembrane region" description="Helical" evidence="1">
    <location>
        <begin position="102"/>
        <end position="126"/>
    </location>
</feature>
<gene>
    <name evidence="2" type="ORF">JRO89_XS06G0065600</name>
</gene>
<dbReference type="PANTHER" id="PTHR33156">
    <property type="entry name" value="OS02G0230000 PROTEIN"/>
    <property type="match status" value="1"/>
</dbReference>
<keyword evidence="1" id="KW-0812">Transmembrane</keyword>
<dbReference type="InterPro" id="IPR043459">
    <property type="entry name" value="NFD6/NOXY2-like"/>
</dbReference>
<evidence type="ECO:0000313" key="2">
    <source>
        <dbReference type="EMBL" id="KAH7568874.1"/>
    </source>
</evidence>
<keyword evidence="1" id="KW-1133">Transmembrane helix</keyword>
<evidence type="ECO:0000256" key="1">
    <source>
        <dbReference type="SAM" id="Phobius"/>
    </source>
</evidence>
<sequence>MSIAAARSALRSRATVSARLAAGIKPKSNPPTSSPFRVSKQNPLSQRIFRSPVEMSCCVETLMPFHTATASALLTSMLSVSRCSYGWTPEGNSQIFNLELDVAVLCSVFLFVLSNTMINPYCLWLFGISRKLGTFKTND</sequence>
<comment type="caution">
    <text evidence="2">The sequence shown here is derived from an EMBL/GenBank/DDBJ whole genome shotgun (WGS) entry which is preliminary data.</text>
</comment>
<evidence type="ECO:0008006" key="4">
    <source>
        <dbReference type="Google" id="ProtNLM"/>
    </source>
</evidence>
<name>A0ABQ8HXA2_9ROSI</name>
<dbReference type="EMBL" id="JAFEMO010000006">
    <property type="protein sequence ID" value="KAH7568874.1"/>
    <property type="molecule type" value="Genomic_DNA"/>
</dbReference>
<protein>
    <recommendedName>
        <fullName evidence="4">Protein NUCLEAR FUSION DEFECTIVE 6, chloroplastic/mitochondrial-like</fullName>
    </recommendedName>
</protein>
<organism evidence="2 3">
    <name type="scientific">Xanthoceras sorbifolium</name>
    <dbReference type="NCBI Taxonomy" id="99658"/>
    <lineage>
        <taxon>Eukaryota</taxon>
        <taxon>Viridiplantae</taxon>
        <taxon>Streptophyta</taxon>
        <taxon>Embryophyta</taxon>
        <taxon>Tracheophyta</taxon>
        <taxon>Spermatophyta</taxon>
        <taxon>Magnoliopsida</taxon>
        <taxon>eudicotyledons</taxon>
        <taxon>Gunneridae</taxon>
        <taxon>Pentapetalae</taxon>
        <taxon>rosids</taxon>
        <taxon>malvids</taxon>
        <taxon>Sapindales</taxon>
        <taxon>Sapindaceae</taxon>
        <taxon>Xanthoceroideae</taxon>
        <taxon>Xanthoceras</taxon>
    </lineage>
</organism>
<keyword evidence="1" id="KW-0472">Membrane</keyword>
<dbReference type="Proteomes" id="UP000827721">
    <property type="component" value="Unassembled WGS sequence"/>
</dbReference>
<reference evidence="2 3" key="1">
    <citation type="submission" date="2021-02" db="EMBL/GenBank/DDBJ databases">
        <title>Plant Genome Project.</title>
        <authorList>
            <person name="Zhang R.-G."/>
        </authorList>
    </citation>
    <scope>NUCLEOTIDE SEQUENCE [LARGE SCALE GENOMIC DNA]</scope>
    <source>
        <tissue evidence="2">Leaves</tissue>
    </source>
</reference>